<dbReference type="InterPro" id="IPR050142">
    <property type="entry name" value="MADS-box/MEF2_TF"/>
</dbReference>
<dbReference type="Pfam" id="PF00319">
    <property type="entry name" value="SRF-TF"/>
    <property type="match status" value="1"/>
</dbReference>
<reference evidence="8" key="1">
    <citation type="journal article" date="2008" name="BMC Genomics">
        <title>Characterization of expressed sequence tags from a full-length enriched cDNA library of Cryptomeria japonica male strobili.</title>
        <authorList>
            <person name="Futamura N."/>
            <person name="Totoki Y."/>
            <person name="Toyoda A."/>
            <person name="Igasaki T."/>
            <person name="Nanjo T."/>
            <person name="Seki M."/>
            <person name="Sakaki Y."/>
            <person name="Mari A."/>
            <person name="Shinozaki K."/>
            <person name="Shinohara K."/>
        </authorList>
    </citation>
    <scope>NUCLEOTIDE SEQUENCE</scope>
    <source>
        <tissue evidence="8">Male strobilus</tissue>
    </source>
</reference>
<keyword evidence="4" id="KW-0804">Transcription</keyword>
<protein>
    <submittedName>
        <fullName evidence="8">Type I MADS-box transcription factor</fullName>
    </submittedName>
</protein>
<dbReference type="SMART" id="SM00432">
    <property type="entry name" value="MADS"/>
    <property type="match status" value="1"/>
</dbReference>
<dbReference type="EMBL" id="AB359038">
    <property type="protein sequence ID" value="BAG48505.1"/>
    <property type="molecule type" value="mRNA"/>
</dbReference>
<proteinExistence type="evidence at transcript level"/>
<sequence>MGRAKIPIKWIPRDTSRNVTFIKRKRGLRKKVEELSILCGVEACMICFGPHTDQQTSQDKIPDVWPNISKALEVIERYRRLSKEEQDKKKLDNSSFLEQRIRKLRFELNMKRKENKDLEMDIICSHWDSYLNDLSVEKLRELLEYIDVKLEVIQDRIDFLTRQDHETSPAAIAGHDIIPCMGMNHNDRKLLREPYHPSTSHIMLHNLLMSMPYQSQESLSLAAGHVQPYLSLQDQCYKNHFGTTAIAKGNPIILTAVKDSQHTANSLAFGNNYNTGKDKVEIATMDSIQHDRIVFENAHLVTRKNFPLISDNHVHSNACLLPNYSAHWTTCCTVYCPCPEHYHMGSYGSQTATIQELQESAESQQLKRMVHSLMDGQNIHQKQLEGEGIDLDHGSPGASSSRIDEEFNIESWQGGSS</sequence>
<evidence type="ECO:0000259" key="7">
    <source>
        <dbReference type="PROSITE" id="PS50066"/>
    </source>
</evidence>
<evidence type="ECO:0000256" key="6">
    <source>
        <dbReference type="SAM" id="MobiDB-lite"/>
    </source>
</evidence>
<feature type="domain" description="MADS-box" evidence="7">
    <location>
        <begin position="1"/>
        <end position="49"/>
    </location>
</feature>
<evidence type="ECO:0000256" key="4">
    <source>
        <dbReference type="ARBA" id="ARBA00023163"/>
    </source>
</evidence>
<evidence type="ECO:0000256" key="3">
    <source>
        <dbReference type="ARBA" id="ARBA00023125"/>
    </source>
</evidence>
<dbReference type="CDD" id="cd00266">
    <property type="entry name" value="MADS_SRF_like"/>
    <property type="match status" value="1"/>
</dbReference>
<dbReference type="PRINTS" id="PR00404">
    <property type="entry name" value="MADSDOMAIN"/>
</dbReference>
<evidence type="ECO:0000256" key="5">
    <source>
        <dbReference type="ARBA" id="ARBA00023242"/>
    </source>
</evidence>
<evidence type="ECO:0000256" key="2">
    <source>
        <dbReference type="ARBA" id="ARBA00023015"/>
    </source>
</evidence>
<comment type="subcellular location">
    <subcellularLocation>
        <location evidence="1">Nucleus</location>
    </subcellularLocation>
</comment>
<accession>B2ZX88</accession>
<dbReference type="PANTHER" id="PTHR48019">
    <property type="entry name" value="SERUM RESPONSE FACTOR HOMOLOG"/>
    <property type="match status" value="1"/>
</dbReference>
<dbReference type="GO" id="GO:0005634">
    <property type="term" value="C:nucleus"/>
    <property type="evidence" value="ECO:0007669"/>
    <property type="project" value="UniProtKB-SubCell"/>
</dbReference>
<dbReference type="PROSITE" id="PS50066">
    <property type="entry name" value="MADS_BOX_2"/>
    <property type="match status" value="1"/>
</dbReference>
<dbReference type="InterPro" id="IPR033897">
    <property type="entry name" value="SRF-like_MADS-box"/>
</dbReference>
<dbReference type="AlphaFoldDB" id="B2ZX88"/>
<evidence type="ECO:0000313" key="8">
    <source>
        <dbReference type="EMBL" id="BAG48505.1"/>
    </source>
</evidence>
<dbReference type="GO" id="GO:0000987">
    <property type="term" value="F:cis-regulatory region sequence-specific DNA binding"/>
    <property type="evidence" value="ECO:0007669"/>
    <property type="project" value="InterPro"/>
</dbReference>
<evidence type="ECO:0000256" key="1">
    <source>
        <dbReference type="ARBA" id="ARBA00004123"/>
    </source>
</evidence>
<keyword evidence="3" id="KW-0238">DNA-binding</keyword>
<keyword evidence="2" id="KW-0805">Transcription regulation</keyword>
<dbReference type="GO" id="GO:0000981">
    <property type="term" value="F:DNA-binding transcription factor activity, RNA polymerase II-specific"/>
    <property type="evidence" value="ECO:0007669"/>
    <property type="project" value="InterPro"/>
</dbReference>
<dbReference type="GO" id="GO:0046983">
    <property type="term" value="F:protein dimerization activity"/>
    <property type="evidence" value="ECO:0007669"/>
    <property type="project" value="InterPro"/>
</dbReference>
<dbReference type="InterPro" id="IPR002100">
    <property type="entry name" value="TF_MADSbox"/>
</dbReference>
<dbReference type="Gene3D" id="3.40.1810.10">
    <property type="entry name" value="Transcription factor, MADS-box"/>
    <property type="match status" value="1"/>
</dbReference>
<dbReference type="SUPFAM" id="SSF55455">
    <property type="entry name" value="SRF-like"/>
    <property type="match status" value="1"/>
</dbReference>
<feature type="region of interest" description="Disordered" evidence="6">
    <location>
        <begin position="387"/>
        <end position="417"/>
    </location>
</feature>
<name>B2ZX88_CRYJA</name>
<dbReference type="GO" id="GO:0045944">
    <property type="term" value="P:positive regulation of transcription by RNA polymerase II"/>
    <property type="evidence" value="ECO:0007669"/>
    <property type="project" value="InterPro"/>
</dbReference>
<organism evidence="8">
    <name type="scientific">Cryptomeria japonica</name>
    <name type="common">Japanese cedar</name>
    <name type="synonym">Cupressus japonica</name>
    <dbReference type="NCBI Taxonomy" id="3369"/>
    <lineage>
        <taxon>Eukaryota</taxon>
        <taxon>Viridiplantae</taxon>
        <taxon>Streptophyta</taxon>
        <taxon>Embryophyta</taxon>
        <taxon>Tracheophyta</taxon>
        <taxon>Spermatophyta</taxon>
        <taxon>Pinopsida</taxon>
        <taxon>Pinidae</taxon>
        <taxon>Conifers II</taxon>
        <taxon>Cupressales</taxon>
        <taxon>Cupressaceae</taxon>
        <taxon>Cryptomeria</taxon>
    </lineage>
</organism>
<keyword evidence="5" id="KW-0539">Nucleus</keyword>
<dbReference type="InterPro" id="IPR036879">
    <property type="entry name" value="TF_MADSbox_sf"/>
</dbReference>